<dbReference type="AlphaFoldDB" id="W6S008"/>
<sequence>MNNKRYSLCLNLKNPKNEICQFYRIADLNIDKSEFYIAEYSSRYDEYSNKYNPFIIGGVATWTGKAECREWDSYENDITKSYSKECIYSPIEIIFLNNLFLGSLKENESKIRDFLYKGISIPHEITNNFLLVVGKNNSQYITLECNINNFLQKEHIFSINKECNDMAHTTHYFNVHIINENDILNIDHFIERYDIPNRFFYKYLQLNKSNERFYLRDLSEYAIVYIKKRLKEKKDIFQLTMSEIKKFINTFKDLCIENEEMNDFLSSSFISPEDLSFTIKKLTASFKDDFLQDNDMDILIKEWLLSQENIFEKCTEAAKKIWLKEKDSERYTIEKEIDEHTLLLNKIKEEIVINNDKLKRCKTHSSKLEDSIKKLTLEHNELKSKKK</sequence>
<dbReference type="PATRIC" id="fig|1216932.3.peg.2902"/>
<keyword evidence="2" id="KW-1185">Reference proteome</keyword>
<dbReference type="KEGG" id="clt:CM240_2936"/>
<accession>W6S008</accession>
<dbReference type="Proteomes" id="UP000019426">
    <property type="component" value="Chromosome M2/40_rep2"/>
</dbReference>
<proteinExistence type="predicted"/>
<gene>
    <name evidence="1" type="ORF">CM240_2936</name>
</gene>
<dbReference type="EMBL" id="HG917869">
    <property type="protein sequence ID" value="CDM70053.1"/>
    <property type="molecule type" value="Genomic_DNA"/>
</dbReference>
<reference evidence="1 2" key="1">
    <citation type="submission" date="2013-11" db="EMBL/GenBank/DDBJ databases">
        <title>Complete genome sequence of Clostridum sp. M2/40.</title>
        <authorList>
            <person name="Wibberg D."/>
            <person name="Puehler A."/>
            <person name="Schlueter A."/>
        </authorList>
    </citation>
    <scope>NUCLEOTIDE SEQUENCE [LARGE SCALE GENOMIC DNA]</scope>
    <source>
        <strain evidence="2">M2/40</strain>
    </source>
</reference>
<dbReference type="HOGENOM" id="CLU_713100_0_0_9"/>
<name>W6S008_9CLOT</name>
<dbReference type="RefSeq" id="WP_044040221.1">
    <property type="nucleotide sequence ID" value="NZ_HG917869.1"/>
</dbReference>
<protein>
    <submittedName>
        <fullName evidence="1">Uncharacterized protein</fullName>
    </submittedName>
</protein>
<organism evidence="1 2">
    <name type="scientific">Clostridium bornimense</name>
    <dbReference type="NCBI Taxonomy" id="1216932"/>
    <lineage>
        <taxon>Bacteria</taxon>
        <taxon>Bacillati</taxon>
        <taxon>Bacillota</taxon>
        <taxon>Clostridia</taxon>
        <taxon>Eubacteriales</taxon>
        <taxon>Clostridiaceae</taxon>
        <taxon>Clostridium</taxon>
    </lineage>
</organism>
<evidence type="ECO:0000313" key="2">
    <source>
        <dbReference type="Proteomes" id="UP000019426"/>
    </source>
</evidence>
<dbReference type="STRING" id="1216932.CM240_2936"/>
<evidence type="ECO:0000313" key="1">
    <source>
        <dbReference type="EMBL" id="CDM70053.1"/>
    </source>
</evidence>